<evidence type="ECO:0000313" key="16">
    <source>
        <dbReference type="Proteomes" id="UP000008457"/>
    </source>
</evidence>
<evidence type="ECO:0000313" key="15">
    <source>
        <dbReference type="EMBL" id="AEE97847.1"/>
    </source>
</evidence>
<keyword evidence="6 13" id="KW-0520">NAD</keyword>
<dbReference type="eggNOG" id="COG1486">
    <property type="taxonomic scope" value="Bacteria"/>
</dbReference>
<name>F3ZZ65_MAHA5</name>
<dbReference type="InterPro" id="IPR001088">
    <property type="entry name" value="Glyco_hydro_4"/>
</dbReference>
<organism evidence="15 16">
    <name type="scientific">Mahella australiensis (strain DSM 15567 / CIP 107919 / 50-1 BON)</name>
    <dbReference type="NCBI Taxonomy" id="697281"/>
    <lineage>
        <taxon>Bacteria</taxon>
        <taxon>Bacillati</taxon>
        <taxon>Bacillota</taxon>
        <taxon>Clostridia</taxon>
        <taxon>Thermoanaerobacterales</taxon>
        <taxon>Thermoanaerobacterales Family IV. Incertae Sedis</taxon>
        <taxon>Mahella</taxon>
    </lineage>
</organism>
<comment type="cofactor">
    <cofactor evidence="13">
        <name>NAD(+)</name>
        <dbReference type="ChEBI" id="CHEBI:57540"/>
    </cofactor>
    <text evidence="13">Binds 1 NAD(+) per subunit.</text>
</comment>
<evidence type="ECO:0000256" key="6">
    <source>
        <dbReference type="ARBA" id="ARBA00023027"/>
    </source>
</evidence>
<evidence type="ECO:0000259" key="14">
    <source>
        <dbReference type="Pfam" id="PF11975"/>
    </source>
</evidence>
<evidence type="ECO:0000256" key="5">
    <source>
        <dbReference type="ARBA" id="ARBA00022801"/>
    </source>
</evidence>
<dbReference type="GO" id="GO:0005975">
    <property type="term" value="P:carbohydrate metabolic process"/>
    <property type="evidence" value="ECO:0007669"/>
    <property type="project" value="InterPro"/>
</dbReference>
<dbReference type="KEGG" id="mas:Mahau_2711"/>
<dbReference type="Proteomes" id="UP000008457">
    <property type="component" value="Chromosome"/>
</dbReference>
<evidence type="ECO:0000256" key="3">
    <source>
        <dbReference type="ARBA" id="ARBA00011881"/>
    </source>
</evidence>
<evidence type="ECO:0000256" key="7">
    <source>
        <dbReference type="ARBA" id="ARBA00023211"/>
    </source>
</evidence>
<dbReference type="InterPro" id="IPR019802">
    <property type="entry name" value="GlycHydrolase_4_CS"/>
</dbReference>
<dbReference type="HOGENOM" id="CLU_045951_1_1_9"/>
<evidence type="ECO:0000256" key="10">
    <source>
        <dbReference type="PIRSR" id="PIRSR601088-2"/>
    </source>
</evidence>
<dbReference type="Gene3D" id="3.90.1820.10">
    <property type="entry name" value="AglA-like glucosidase"/>
    <property type="match status" value="1"/>
</dbReference>
<feature type="binding site" evidence="10">
    <location>
        <position position="148"/>
    </location>
    <ligand>
        <name>substrate</name>
    </ligand>
</feature>
<evidence type="ECO:0000256" key="8">
    <source>
        <dbReference type="ARBA" id="ARBA00023277"/>
    </source>
</evidence>
<feature type="domain" description="Glycosyl hydrolase family 4 C-terminal" evidence="14">
    <location>
        <begin position="196"/>
        <end position="409"/>
    </location>
</feature>
<dbReference type="OrthoDB" id="9808275at2"/>
<evidence type="ECO:0000256" key="9">
    <source>
        <dbReference type="ARBA" id="ARBA00023295"/>
    </source>
</evidence>
<dbReference type="NCBIfam" id="NF011657">
    <property type="entry name" value="PRK15076.1"/>
    <property type="match status" value="1"/>
</dbReference>
<dbReference type="InterPro" id="IPR053715">
    <property type="entry name" value="GH4_Enzyme_sf"/>
</dbReference>
<evidence type="ECO:0000256" key="11">
    <source>
        <dbReference type="PIRSR" id="PIRSR601088-3"/>
    </source>
</evidence>
<keyword evidence="9 13" id="KW-0326">Glycosidase</keyword>
<dbReference type="STRING" id="697281.Mahau_2711"/>
<comment type="cofactor">
    <cofactor evidence="1">
        <name>Mn(2+)</name>
        <dbReference type="ChEBI" id="CHEBI:29035"/>
    </cofactor>
</comment>
<dbReference type="InterPro" id="IPR036291">
    <property type="entry name" value="NAD(P)-bd_dom_sf"/>
</dbReference>
<dbReference type="PANTHER" id="PTHR32092">
    <property type="entry name" value="6-PHOSPHO-BETA-GLUCOSIDASE-RELATED"/>
    <property type="match status" value="1"/>
</dbReference>
<feature type="site" description="Increases basicity of active site Tyr" evidence="12">
    <location>
        <position position="110"/>
    </location>
</feature>
<dbReference type="PROSITE" id="PS01324">
    <property type="entry name" value="GLYCOSYL_HYDROL_F4"/>
    <property type="match status" value="1"/>
</dbReference>
<dbReference type="AlphaFoldDB" id="F3ZZ65"/>
<keyword evidence="11" id="KW-0533">Nickel</keyword>
<evidence type="ECO:0000256" key="2">
    <source>
        <dbReference type="ARBA" id="ARBA00010141"/>
    </source>
</evidence>
<accession>F3ZZ65</accession>
<dbReference type="EMBL" id="CP002360">
    <property type="protein sequence ID" value="AEE97847.1"/>
    <property type="molecule type" value="Genomic_DNA"/>
</dbReference>
<keyword evidence="8" id="KW-0119">Carbohydrate metabolism</keyword>
<keyword evidence="11" id="KW-0408">Iron</keyword>
<reference evidence="15 16" key="2">
    <citation type="journal article" date="2011" name="Stand. Genomic Sci.">
        <title>Complete genome sequence of Mahella australiensis type strain (50-1 BON).</title>
        <authorList>
            <person name="Sikorski J."/>
            <person name="Teshima H."/>
            <person name="Nolan M."/>
            <person name="Lucas S."/>
            <person name="Hammon N."/>
            <person name="Deshpande S."/>
            <person name="Cheng J.F."/>
            <person name="Pitluck S."/>
            <person name="Liolios K."/>
            <person name="Pagani I."/>
            <person name="Ivanova N."/>
            <person name="Huntemann M."/>
            <person name="Mavromatis K."/>
            <person name="Ovchinikova G."/>
            <person name="Pati A."/>
            <person name="Tapia R."/>
            <person name="Han C."/>
            <person name="Goodwin L."/>
            <person name="Chen A."/>
            <person name="Palaniappan K."/>
            <person name="Land M."/>
            <person name="Hauser L."/>
            <person name="Ngatchou-Djao O.D."/>
            <person name="Rohde M."/>
            <person name="Pukall R."/>
            <person name="Spring S."/>
            <person name="Abt B."/>
            <person name="Goker M."/>
            <person name="Detter J.C."/>
            <person name="Woyke T."/>
            <person name="Bristow J."/>
            <person name="Markowitz V."/>
            <person name="Hugenholtz P."/>
            <person name="Eisen J.A."/>
            <person name="Kyrpides N.C."/>
            <person name="Klenk H.P."/>
            <person name="Lapidus A."/>
        </authorList>
    </citation>
    <scope>NUCLEOTIDE SEQUENCE [LARGE SCALE GENOMIC DNA]</scope>
    <source>
        <strain evidence="16">DSM 15567 / CIP 107919 / 50-1 BON</strain>
    </source>
</reference>
<proteinExistence type="inferred from homology"/>
<sequence length="440" mass="49608">MSKITFLGAGSTVFAKNVLGDCMLVPSLQDSEFALFDIDEERLSDSYKILCNLKERYNSGVSIKAYADRKEALKDANYVINAIYVGAKEKIYMNDFVIPNRYGLRQTIGDTSGIGGLFRGLRTIKVMQEFARDIEEVCPDACLLNYTNPMSIVTGYVQRATSVKTVGLCHSVQACVPGLLKTLGMEDELEGIKWKIAGINHMAWLLEVADKHGEDLYPEIRHRADIKQQMGKHNDMVRFEIMRRFGYYVTESSIHNAEYNPYFIKNRYPELIEKFNISLDQHPKNYADRLAKWAQMRDELTSNKNVEHEPSNEYASQIINAMETNEVCEIAGNVSNNGGLIENLPNKACVEVPCLVDGSGVNPCYVGELPEQLAALNRNSINMHLMTIEAVMSKDKEKVYQAAMLDPHTGAELSMDDIISLCDEMMEANQGWLPEFKLFS</sequence>
<dbReference type="GO" id="GO:0016616">
    <property type="term" value="F:oxidoreductase activity, acting on the CH-OH group of donors, NAD or NADP as acceptor"/>
    <property type="evidence" value="ECO:0007669"/>
    <property type="project" value="InterPro"/>
</dbReference>
<keyword evidence="4 11" id="KW-0479">Metal-binding</keyword>
<dbReference type="Pfam" id="PF11975">
    <property type="entry name" value="Glyco_hydro_4C"/>
    <property type="match status" value="1"/>
</dbReference>
<dbReference type="CDD" id="cd05297">
    <property type="entry name" value="GH4_alpha_glucosidase_galactosidase"/>
    <property type="match status" value="1"/>
</dbReference>
<dbReference type="InterPro" id="IPR015955">
    <property type="entry name" value="Lactate_DH/Glyco_Ohase_4_C"/>
</dbReference>
<dbReference type="GO" id="GO:0046872">
    <property type="term" value="F:metal ion binding"/>
    <property type="evidence" value="ECO:0007669"/>
    <property type="project" value="UniProtKB-KW"/>
</dbReference>
<evidence type="ECO:0000256" key="1">
    <source>
        <dbReference type="ARBA" id="ARBA00001936"/>
    </source>
</evidence>
<keyword evidence="7 11" id="KW-0464">Manganese</keyword>
<evidence type="ECO:0000256" key="13">
    <source>
        <dbReference type="RuleBase" id="RU361152"/>
    </source>
</evidence>
<keyword evidence="5 13" id="KW-0378">Hydrolase</keyword>
<evidence type="ECO:0000256" key="12">
    <source>
        <dbReference type="PIRSR" id="PIRSR601088-4"/>
    </source>
</evidence>
<evidence type="ECO:0000256" key="4">
    <source>
        <dbReference type="ARBA" id="ARBA00022723"/>
    </source>
</evidence>
<dbReference type="Pfam" id="PF02056">
    <property type="entry name" value="Glyco_hydro_4"/>
    <property type="match status" value="1"/>
</dbReference>
<comment type="subunit">
    <text evidence="3">Homotetramer.</text>
</comment>
<protein>
    <submittedName>
        <fullName evidence="15">Alpha-galactosidase</fullName>
        <ecNumber evidence="15">3.2.1.22</ecNumber>
    </submittedName>
</protein>
<dbReference type="RefSeq" id="WP_013782270.1">
    <property type="nucleotide sequence ID" value="NC_015520.1"/>
</dbReference>
<dbReference type="PANTHER" id="PTHR32092:SF6">
    <property type="entry name" value="ALPHA-GALACTOSIDASE"/>
    <property type="match status" value="1"/>
</dbReference>
<dbReference type="SUPFAM" id="SSF51735">
    <property type="entry name" value="NAD(P)-binding Rossmann-fold domains"/>
    <property type="match status" value="1"/>
</dbReference>
<dbReference type="PRINTS" id="PR00732">
    <property type="entry name" value="GLHYDRLASE4"/>
</dbReference>
<reference evidence="16" key="1">
    <citation type="submission" date="2010-11" db="EMBL/GenBank/DDBJ databases">
        <title>The complete genome of Mahella australiensis DSM 15567.</title>
        <authorList>
            <consortium name="US DOE Joint Genome Institute (JGI-PGF)"/>
            <person name="Lucas S."/>
            <person name="Copeland A."/>
            <person name="Lapidus A."/>
            <person name="Bruce D."/>
            <person name="Goodwin L."/>
            <person name="Pitluck S."/>
            <person name="Kyrpides N."/>
            <person name="Mavromatis K."/>
            <person name="Pagani I."/>
            <person name="Ivanova N."/>
            <person name="Teshima H."/>
            <person name="Brettin T."/>
            <person name="Detter J.C."/>
            <person name="Han C."/>
            <person name="Tapia R."/>
            <person name="Land M."/>
            <person name="Hauser L."/>
            <person name="Markowitz V."/>
            <person name="Cheng J.-F."/>
            <person name="Hugenholtz P."/>
            <person name="Woyke T."/>
            <person name="Wu D."/>
            <person name="Spring S."/>
            <person name="Pukall R."/>
            <person name="Steenblock K."/>
            <person name="Schneider S."/>
            <person name="Klenk H.-P."/>
            <person name="Eisen J.A."/>
        </authorList>
    </citation>
    <scope>NUCLEOTIDE SEQUENCE [LARGE SCALE GENOMIC DNA]</scope>
    <source>
        <strain evidence="16">DSM 15567 / CIP 107919 / 50-1 BON</strain>
    </source>
</reference>
<dbReference type="SUPFAM" id="SSF56327">
    <property type="entry name" value="LDH C-terminal domain-like"/>
    <property type="match status" value="1"/>
</dbReference>
<gene>
    <name evidence="15" type="ordered locus">Mahau_2711</name>
</gene>
<keyword evidence="16" id="KW-1185">Reference proteome</keyword>
<feature type="binding site" evidence="11">
    <location>
        <position position="169"/>
    </location>
    <ligand>
        <name>Mn(2+)</name>
        <dbReference type="ChEBI" id="CHEBI:29035"/>
    </ligand>
</feature>
<dbReference type="InterPro" id="IPR022616">
    <property type="entry name" value="Glyco_hydro_4_C"/>
</dbReference>
<comment type="similarity">
    <text evidence="2 13">Belongs to the glycosyl hydrolase 4 family.</text>
</comment>
<dbReference type="EC" id="3.2.1.22" evidence="15"/>
<dbReference type="GO" id="GO:0004557">
    <property type="term" value="F:alpha-galactosidase activity"/>
    <property type="evidence" value="ECO:0007669"/>
    <property type="project" value="UniProtKB-EC"/>
</dbReference>
<feature type="binding site" evidence="11">
    <location>
        <position position="201"/>
    </location>
    <ligand>
        <name>Mn(2+)</name>
        <dbReference type="ChEBI" id="CHEBI:29035"/>
    </ligand>
</feature>
<keyword evidence="11" id="KW-0170">Cobalt</keyword>